<dbReference type="EMBL" id="KN822051">
    <property type="protein sequence ID" value="KIM61477.1"/>
    <property type="molecule type" value="Genomic_DNA"/>
</dbReference>
<feature type="signal peptide" evidence="1">
    <location>
        <begin position="1"/>
        <end position="17"/>
    </location>
</feature>
<sequence>MLALLATAWVRRIGACATTCVPWISFGDTSYSNRLLRWLLNLKKYRCARKLENDSRSVYVSRIHPRSLRPGAPRGQEDTRLTLLSDDGDPPMHALPTVLAVFYSTKLGMQYVFKSPVPTIEFESSGCSLRSSFFFLKMTKRIIASDSCRNLTRFK</sequence>
<keyword evidence="1" id="KW-0732">Signal</keyword>
<dbReference type="InParanoid" id="A0A0C3A9B8"/>
<accession>A0A0C3A9B8</accession>
<dbReference type="AlphaFoldDB" id="A0A0C3A9B8"/>
<reference evidence="3" key="2">
    <citation type="submission" date="2015-01" db="EMBL/GenBank/DDBJ databases">
        <title>Evolutionary Origins and Diversification of the Mycorrhizal Mutualists.</title>
        <authorList>
            <consortium name="DOE Joint Genome Institute"/>
            <consortium name="Mycorrhizal Genomics Consortium"/>
            <person name="Kohler A."/>
            <person name="Kuo A."/>
            <person name="Nagy L.G."/>
            <person name="Floudas D."/>
            <person name="Copeland A."/>
            <person name="Barry K.W."/>
            <person name="Cichocki N."/>
            <person name="Veneault-Fourrey C."/>
            <person name="LaButti K."/>
            <person name="Lindquist E.A."/>
            <person name="Lipzen A."/>
            <person name="Lundell T."/>
            <person name="Morin E."/>
            <person name="Murat C."/>
            <person name="Riley R."/>
            <person name="Ohm R."/>
            <person name="Sun H."/>
            <person name="Tunlid A."/>
            <person name="Henrissat B."/>
            <person name="Grigoriev I.V."/>
            <person name="Hibbett D.S."/>
            <person name="Martin F."/>
        </authorList>
    </citation>
    <scope>NUCLEOTIDE SEQUENCE [LARGE SCALE GENOMIC DNA]</scope>
    <source>
        <strain evidence="3">Foug A</strain>
    </source>
</reference>
<organism evidence="2 3">
    <name type="scientific">Scleroderma citrinum Foug A</name>
    <dbReference type="NCBI Taxonomy" id="1036808"/>
    <lineage>
        <taxon>Eukaryota</taxon>
        <taxon>Fungi</taxon>
        <taxon>Dikarya</taxon>
        <taxon>Basidiomycota</taxon>
        <taxon>Agaricomycotina</taxon>
        <taxon>Agaricomycetes</taxon>
        <taxon>Agaricomycetidae</taxon>
        <taxon>Boletales</taxon>
        <taxon>Sclerodermatineae</taxon>
        <taxon>Sclerodermataceae</taxon>
        <taxon>Scleroderma</taxon>
    </lineage>
</organism>
<feature type="chain" id="PRO_5002172233" description="Secreted protein" evidence="1">
    <location>
        <begin position="18"/>
        <end position="155"/>
    </location>
</feature>
<proteinExistence type="predicted"/>
<keyword evidence="3" id="KW-1185">Reference proteome</keyword>
<gene>
    <name evidence="2" type="ORF">SCLCIDRAFT_872066</name>
</gene>
<evidence type="ECO:0008006" key="4">
    <source>
        <dbReference type="Google" id="ProtNLM"/>
    </source>
</evidence>
<reference evidence="2 3" key="1">
    <citation type="submission" date="2014-04" db="EMBL/GenBank/DDBJ databases">
        <authorList>
            <consortium name="DOE Joint Genome Institute"/>
            <person name="Kuo A."/>
            <person name="Kohler A."/>
            <person name="Nagy L.G."/>
            <person name="Floudas D."/>
            <person name="Copeland A."/>
            <person name="Barry K.W."/>
            <person name="Cichocki N."/>
            <person name="Veneault-Fourrey C."/>
            <person name="LaButti K."/>
            <person name="Lindquist E.A."/>
            <person name="Lipzen A."/>
            <person name="Lundell T."/>
            <person name="Morin E."/>
            <person name="Murat C."/>
            <person name="Sun H."/>
            <person name="Tunlid A."/>
            <person name="Henrissat B."/>
            <person name="Grigoriev I.V."/>
            <person name="Hibbett D.S."/>
            <person name="Martin F."/>
            <person name="Nordberg H.P."/>
            <person name="Cantor M.N."/>
            <person name="Hua S.X."/>
        </authorList>
    </citation>
    <scope>NUCLEOTIDE SEQUENCE [LARGE SCALE GENOMIC DNA]</scope>
    <source>
        <strain evidence="2 3">Foug A</strain>
    </source>
</reference>
<evidence type="ECO:0000313" key="2">
    <source>
        <dbReference type="EMBL" id="KIM61477.1"/>
    </source>
</evidence>
<evidence type="ECO:0000313" key="3">
    <source>
        <dbReference type="Proteomes" id="UP000053989"/>
    </source>
</evidence>
<name>A0A0C3A9B8_9AGAM</name>
<protein>
    <recommendedName>
        <fullName evidence="4">Secreted protein</fullName>
    </recommendedName>
</protein>
<evidence type="ECO:0000256" key="1">
    <source>
        <dbReference type="SAM" id="SignalP"/>
    </source>
</evidence>
<dbReference type="Proteomes" id="UP000053989">
    <property type="component" value="Unassembled WGS sequence"/>
</dbReference>
<dbReference type="HOGENOM" id="CLU_1696536_0_0_1"/>